<keyword evidence="2" id="KW-1185">Reference proteome</keyword>
<dbReference type="Proteomes" id="UP000198779">
    <property type="component" value="Unassembled WGS sequence"/>
</dbReference>
<accession>A0A1G7UGD2</accession>
<reference evidence="2" key="1">
    <citation type="submission" date="2016-10" db="EMBL/GenBank/DDBJ databases">
        <authorList>
            <person name="Varghese N."/>
            <person name="Submissions S."/>
        </authorList>
    </citation>
    <scope>NUCLEOTIDE SEQUENCE [LARGE SCALE GENOMIC DNA]</scope>
    <source>
        <strain evidence="2">BP1-148</strain>
    </source>
</reference>
<sequence>MKEKMHFLSVISILFLIFSLEPLRRISDGETTCCSSRNDVSLSNPKIFTRVKSSIELAQVMKSLESIDDFSYIG</sequence>
<evidence type="ECO:0000313" key="1">
    <source>
        <dbReference type="EMBL" id="SDG46553.1"/>
    </source>
</evidence>
<gene>
    <name evidence="1" type="ORF">SAMN04487901_104120</name>
</gene>
<name>A0A1G7UGD2_9BACT</name>
<evidence type="ECO:0000313" key="2">
    <source>
        <dbReference type="Proteomes" id="UP000198779"/>
    </source>
</evidence>
<proteinExistence type="predicted"/>
<protein>
    <submittedName>
        <fullName evidence="1">Uncharacterized protein</fullName>
    </submittedName>
</protein>
<dbReference type="EMBL" id="FNCQ01000004">
    <property type="protein sequence ID" value="SDG46553.1"/>
    <property type="molecule type" value="Genomic_DNA"/>
</dbReference>
<organism evidence="1 2">
    <name type="scientific">Prevotella communis</name>
    <dbReference type="NCBI Taxonomy" id="2913614"/>
    <lineage>
        <taxon>Bacteria</taxon>
        <taxon>Pseudomonadati</taxon>
        <taxon>Bacteroidota</taxon>
        <taxon>Bacteroidia</taxon>
        <taxon>Bacteroidales</taxon>
        <taxon>Prevotellaceae</taxon>
        <taxon>Prevotella</taxon>
    </lineage>
</organism>
<dbReference type="AlphaFoldDB" id="A0A1G7UGD2"/>
<dbReference type="STRING" id="645274.SAMN04487901_104120"/>